<reference evidence="2 3" key="1">
    <citation type="submission" date="2019-07" db="EMBL/GenBank/DDBJ databases">
        <authorList>
            <person name="Yang M."/>
            <person name="Zhao D."/>
            <person name="Xiang H."/>
        </authorList>
    </citation>
    <scope>NUCLEOTIDE SEQUENCE [LARGE SCALE GENOMIC DNA]</scope>
    <source>
        <strain evidence="2 3">IM1326</strain>
    </source>
</reference>
<dbReference type="Proteomes" id="UP000320359">
    <property type="component" value="Unassembled WGS sequence"/>
</dbReference>
<keyword evidence="3" id="KW-1185">Reference proteome</keyword>
<feature type="transmembrane region" description="Helical" evidence="1">
    <location>
        <begin position="80"/>
        <end position="111"/>
    </location>
</feature>
<feature type="transmembrane region" description="Helical" evidence="1">
    <location>
        <begin position="358"/>
        <end position="378"/>
    </location>
</feature>
<accession>A0A552X1C8</accession>
<evidence type="ECO:0000256" key="1">
    <source>
        <dbReference type="SAM" id="Phobius"/>
    </source>
</evidence>
<evidence type="ECO:0000313" key="3">
    <source>
        <dbReference type="Proteomes" id="UP000320359"/>
    </source>
</evidence>
<sequence length="415" mass="45700">MKNDSVFKAIGPGILMATAAIGGSHLVASTQAGALFGWQLAGLILLVNILKYPFFRFGVDYTLTHNESLLHGYFRKGRGYLWIFLLLNIVAAIVNTAGVLLLTASLLHFVIPHGPNVLVLSAFILVVCLLILLLGKYRVLDTLARIMMVILAALTVLAVIFAFSQGSQVPADFVSPSPWELAALGFLVAMMGWMPAPIEISVINSIWVQEKRRIVPVSRRGGLFDFNLGYWVTAFLALCFVSLGALVQHGSEQEIAMAGAAFAQQLVNMYAESLGEWTRWLVALVAFFCMFGTTITVLDGYARGLHLSGLLLSKRLDVDTPNLAVSRRGYTWLLLAQAAAGMVVILFFRGALSPMLTFAMTAAFLTTPFFAWLNFSLVRGRGENRARRSWLHLWAWIGLVYLLGFALIFIWYATL</sequence>
<dbReference type="EMBL" id="VJWL01000002">
    <property type="protein sequence ID" value="TRW48850.1"/>
    <property type="molecule type" value="Genomic_DNA"/>
</dbReference>
<feature type="transmembrane region" description="Helical" evidence="1">
    <location>
        <begin position="117"/>
        <end position="135"/>
    </location>
</feature>
<feature type="transmembrane region" description="Helical" evidence="1">
    <location>
        <begin position="142"/>
        <end position="163"/>
    </location>
</feature>
<feature type="transmembrane region" description="Helical" evidence="1">
    <location>
        <begin position="228"/>
        <end position="247"/>
    </location>
</feature>
<dbReference type="RefSeq" id="WP_143235836.1">
    <property type="nucleotide sequence ID" value="NZ_VJWL01000002.1"/>
</dbReference>
<feature type="transmembrane region" description="Helical" evidence="1">
    <location>
        <begin position="183"/>
        <end position="207"/>
    </location>
</feature>
<keyword evidence="1" id="KW-0812">Transmembrane</keyword>
<dbReference type="Gene3D" id="1.20.1740.10">
    <property type="entry name" value="Amino acid/polyamine transporter I"/>
    <property type="match status" value="1"/>
</dbReference>
<feature type="transmembrane region" description="Helical" evidence="1">
    <location>
        <begin position="332"/>
        <end position="352"/>
    </location>
</feature>
<comment type="caution">
    <text evidence="2">The sequence shown here is derived from an EMBL/GenBank/DDBJ whole genome shotgun (WGS) entry which is preliminary data.</text>
</comment>
<feature type="transmembrane region" description="Helical" evidence="1">
    <location>
        <begin position="7"/>
        <end position="28"/>
    </location>
</feature>
<keyword evidence="1" id="KW-0472">Membrane</keyword>
<proteinExistence type="predicted"/>
<keyword evidence="1" id="KW-1133">Transmembrane helix</keyword>
<feature type="transmembrane region" description="Helical" evidence="1">
    <location>
        <begin position="390"/>
        <end position="413"/>
    </location>
</feature>
<dbReference type="AlphaFoldDB" id="A0A552X1C8"/>
<protein>
    <submittedName>
        <fullName evidence="2">Divalent metal cation transporter</fullName>
    </submittedName>
</protein>
<gene>
    <name evidence="2" type="ORF">FM042_07660</name>
</gene>
<feature type="transmembrane region" description="Helical" evidence="1">
    <location>
        <begin position="277"/>
        <end position="298"/>
    </location>
</feature>
<name>A0A552X1C8_9GAMM</name>
<feature type="transmembrane region" description="Helical" evidence="1">
    <location>
        <begin position="40"/>
        <end position="59"/>
    </location>
</feature>
<organism evidence="2 3">
    <name type="scientific">Aliidiomarina halalkaliphila</name>
    <dbReference type="NCBI Taxonomy" id="2593535"/>
    <lineage>
        <taxon>Bacteria</taxon>
        <taxon>Pseudomonadati</taxon>
        <taxon>Pseudomonadota</taxon>
        <taxon>Gammaproteobacteria</taxon>
        <taxon>Alteromonadales</taxon>
        <taxon>Idiomarinaceae</taxon>
        <taxon>Aliidiomarina</taxon>
    </lineage>
</organism>
<evidence type="ECO:0000313" key="2">
    <source>
        <dbReference type="EMBL" id="TRW48850.1"/>
    </source>
</evidence>
<dbReference type="OrthoDB" id="4858698at2"/>